<evidence type="ECO:0000313" key="4">
    <source>
        <dbReference type="Proteomes" id="UP001164693"/>
    </source>
</evidence>
<evidence type="ECO:0000259" key="2">
    <source>
        <dbReference type="Pfam" id="PF11796"/>
    </source>
</evidence>
<organism evidence="3 4">
    <name type="scientific">Jatrophihabitans cynanchi</name>
    <dbReference type="NCBI Taxonomy" id="2944128"/>
    <lineage>
        <taxon>Bacteria</taxon>
        <taxon>Bacillati</taxon>
        <taxon>Actinomycetota</taxon>
        <taxon>Actinomycetes</taxon>
        <taxon>Jatrophihabitantales</taxon>
        <taxon>Jatrophihabitantaceae</taxon>
        <taxon>Jatrophihabitans</taxon>
    </lineage>
</organism>
<evidence type="ECO:0000259" key="1">
    <source>
        <dbReference type="Pfam" id="PF09664"/>
    </source>
</evidence>
<protein>
    <submittedName>
        <fullName evidence="3">TIGR02679 family protein</fullName>
    </submittedName>
</protein>
<feature type="domain" description="Conserved hypothetical protein CHP02679 N terminus" evidence="2">
    <location>
        <begin position="40"/>
        <end position="245"/>
    </location>
</feature>
<dbReference type="InterPro" id="IPR024466">
    <property type="entry name" value="CHP02679_N"/>
</dbReference>
<dbReference type="InterPro" id="IPR013495">
    <property type="entry name" value="CHP02679"/>
</dbReference>
<dbReference type="Pfam" id="PF09664">
    <property type="entry name" value="DUF2399"/>
    <property type="match status" value="1"/>
</dbReference>
<name>A0ABY7K0D6_9ACTN</name>
<accession>A0ABY7K0D6</accession>
<dbReference type="RefSeq" id="WP_269444863.1">
    <property type="nucleotide sequence ID" value="NZ_CP097463.1"/>
</dbReference>
<dbReference type="EMBL" id="CP097463">
    <property type="protein sequence ID" value="WAX58313.1"/>
    <property type="molecule type" value="Genomic_DNA"/>
</dbReference>
<proteinExistence type="predicted"/>
<keyword evidence="4" id="KW-1185">Reference proteome</keyword>
<dbReference type="Proteomes" id="UP001164693">
    <property type="component" value="Chromosome"/>
</dbReference>
<feature type="domain" description="DUF2399" evidence="1">
    <location>
        <begin position="266"/>
        <end position="410"/>
    </location>
</feature>
<dbReference type="InterPro" id="IPR024465">
    <property type="entry name" value="DUF2399"/>
</dbReference>
<dbReference type="NCBIfam" id="TIGR02679">
    <property type="entry name" value="TIGR02679 family protein"/>
    <property type="match status" value="1"/>
</dbReference>
<sequence length="413" mass="43865">MTALPPPLHDHLAAPSLAPMWTVLRERLERTGHAIRGAIVTDLDEDGADRLGGLLGRNLQRGTFRVQLADLDVALRSSAAGRGLVAVVAELTGGALRDRLAERAQSQAGREQLWAHLDALLVAAGLADQDWVAPWTDWLHRGGVLTRLSAPAAEPALSMAVRVIAAVLSGGGVSRGLAALATEHTGTAHGLDDGTPAGTLALRGLAFAVQAPAPASAAERRALWQRVGVSTDEISGTVLVWALRPPGTDRWSAMMRERAELGLVTHLTVHELERAPTLTAPGEVMHACENPQVLQQLSAAGVDRPVICTSGNPAAAGSLLLDRLSVRYHGDFDWPGIAIARRIILRGATPWRLGSDDYLEAAARIPEDHRLALTGRPETTPWDERLQSVMMATDVAVHEEAIVDVLLADLGAT</sequence>
<evidence type="ECO:0000313" key="3">
    <source>
        <dbReference type="EMBL" id="WAX58313.1"/>
    </source>
</evidence>
<gene>
    <name evidence="3" type="ORF">M6B22_05985</name>
</gene>
<dbReference type="Pfam" id="PF11796">
    <property type="entry name" value="DUF3323"/>
    <property type="match status" value="1"/>
</dbReference>
<reference evidence="3" key="1">
    <citation type="submission" date="2022-05" db="EMBL/GenBank/DDBJ databases">
        <title>Jatrophihabitans sp. SB3-54 whole genome sequence.</title>
        <authorList>
            <person name="Suh M.K."/>
            <person name="Eom M.K."/>
            <person name="Kim J.S."/>
            <person name="Kim H.S."/>
            <person name="Do H.E."/>
            <person name="Shin Y.K."/>
            <person name="Lee J.-S."/>
        </authorList>
    </citation>
    <scope>NUCLEOTIDE SEQUENCE</scope>
    <source>
        <strain evidence="3">SB3-54</strain>
    </source>
</reference>